<dbReference type="EC" id="3.1.4.3" evidence="2"/>
<keyword evidence="6" id="KW-1185">Reference proteome</keyword>
<dbReference type="Pfam" id="PF04185">
    <property type="entry name" value="Phosphoesterase"/>
    <property type="match status" value="1"/>
</dbReference>
<accession>A0AA35UQ18</accession>
<keyword evidence="3" id="KW-0378">Hydrolase</keyword>
<dbReference type="InterPro" id="IPR017850">
    <property type="entry name" value="Alkaline_phosphatase_core_sf"/>
</dbReference>
<sequence length="670" mass="74358">MRQNGSRRHFLKLGASATAAGLLPLNLRQALAIPAHNRTGTIQDVEHVVILMQENRSFDHYFGTLRGVRGYDDPRAEHQPDGTSIFAQRNEQGKAILPFRFEVAHTSSACLKSLDHSWKGSQRAWDDWNIWVPRKTPMTMGYFTRAEIPYYYALADAFTICDAYHASIFGPTNPNRLFLFSGTSGLAVGNSGKQAIENVDDGNWSADIAHDRPDFTPFNWTTYPERLQKAGVSWKVYQEYDNFGDNPLASFAAFRGVAQNSWQYRNARHIVEGSNAKNMQTSEGRFLVEAFEHDVATGRLPQVSWIVPPSALSEHPDAPPGYGEHLISQLMDVFVRHPDVWSKTVFILNYDENDGFFDHVPPPVPALDPTAGGGTVSTRGEAYGAEPVGLGPRVPALMISPWSKGGWVNSQVFDHTSVLRFLEARFGVEAPYITPWRKAVCGDLTSAFDFKNPDARWTSDLPVTARYRSQTELSCKLPPPVIPAEQTMPIQEAGQRLSRALPYVLHADLVERPDRAVRLAISGPQGATFRLRDDGGTRHYTLDAGHELLIPVAGSVSITAPNGFYRFFHESAAIPIRLTEHREKDIVGLLMKPPTKVIVRNHYADQSTHFAKSEGPLTHSVAVASADHWYDLSIMDEASGEVIVRLAGHMETGRPSRSDPRIGLNAGENA</sequence>
<dbReference type="EMBL" id="CATKSH010000017">
    <property type="protein sequence ID" value="CAI9121563.1"/>
    <property type="molecule type" value="Genomic_DNA"/>
</dbReference>
<organism evidence="5 6">
    <name type="scientific">Brytella acorum</name>
    <dbReference type="NCBI Taxonomy" id="2959299"/>
    <lineage>
        <taxon>Bacteria</taxon>
        <taxon>Pseudomonadati</taxon>
        <taxon>Pseudomonadota</taxon>
        <taxon>Alphaproteobacteria</taxon>
        <taxon>Acetobacterales</taxon>
        <taxon>Acetobacteraceae</taxon>
        <taxon>Brytella</taxon>
    </lineage>
</organism>
<evidence type="ECO:0000256" key="3">
    <source>
        <dbReference type="ARBA" id="ARBA00022801"/>
    </source>
</evidence>
<dbReference type="Gene3D" id="3.40.720.10">
    <property type="entry name" value="Alkaline Phosphatase, subunit A"/>
    <property type="match status" value="1"/>
</dbReference>
<reference evidence="5" key="1">
    <citation type="submission" date="2023-03" db="EMBL/GenBank/DDBJ databases">
        <authorList>
            <person name="Cleenwerck I."/>
        </authorList>
    </citation>
    <scope>NUCLEOTIDE SEQUENCE</scope>
    <source>
        <strain evidence="5">LMG 32879</strain>
    </source>
</reference>
<dbReference type="PROSITE" id="PS51318">
    <property type="entry name" value="TAT"/>
    <property type="match status" value="1"/>
</dbReference>
<dbReference type="PANTHER" id="PTHR31956:SF1">
    <property type="entry name" value="NON-SPECIFIC PHOSPHOLIPASE C1"/>
    <property type="match status" value="1"/>
</dbReference>
<comment type="similarity">
    <text evidence="1">Belongs to the bacterial phospholipase C family.</text>
</comment>
<dbReference type="InterPro" id="IPR017767">
    <property type="entry name" value="PC-PLC"/>
</dbReference>
<dbReference type="GO" id="GO:0034480">
    <property type="term" value="F:phosphatidylcholine phospholipase C activity"/>
    <property type="evidence" value="ECO:0007669"/>
    <property type="project" value="UniProtKB-EC"/>
</dbReference>
<gene>
    <name evidence="5" type="ORF">LMG32879_002410</name>
</gene>
<dbReference type="NCBIfam" id="TIGR03396">
    <property type="entry name" value="PC_PLC"/>
    <property type="match status" value="1"/>
</dbReference>
<dbReference type="Proteomes" id="UP001176960">
    <property type="component" value="Unassembled WGS sequence"/>
</dbReference>
<evidence type="ECO:0000313" key="6">
    <source>
        <dbReference type="Proteomes" id="UP001176960"/>
    </source>
</evidence>
<dbReference type="RefSeq" id="WP_289842473.1">
    <property type="nucleotide sequence ID" value="NZ_CATKSH010000017.1"/>
</dbReference>
<dbReference type="PANTHER" id="PTHR31956">
    <property type="entry name" value="NON-SPECIFIC PHOSPHOLIPASE C4-RELATED"/>
    <property type="match status" value="1"/>
</dbReference>
<dbReference type="InterPro" id="IPR006311">
    <property type="entry name" value="TAT_signal"/>
</dbReference>
<proteinExistence type="inferred from homology"/>
<evidence type="ECO:0000313" key="5">
    <source>
        <dbReference type="EMBL" id="CAI9121563.1"/>
    </source>
</evidence>
<evidence type="ECO:0000256" key="1">
    <source>
        <dbReference type="ARBA" id="ARBA00009717"/>
    </source>
</evidence>
<evidence type="ECO:0000256" key="4">
    <source>
        <dbReference type="SAM" id="MobiDB-lite"/>
    </source>
</evidence>
<protein>
    <recommendedName>
        <fullName evidence="2">phospholipase C</fullName>
        <ecNumber evidence="2">3.1.4.3</ecNumber>
    </recommendedName>
</protein>
<comment type="caution">
    <text evidence="5">The sequence shown here is derived from an EMBL/GenBank/DDBJ whole genome shotgun (WGS) entry which is preliminary data.</text>
</comment>
<dbReference type="AlphaFoldDB" id="A0AA35UQ18"/>
<feature type="region of interest" description="Disordered" evidence="4">
    <location>
        <begin position="651"/>
        <end position="670"/>
    </location>
</feature>
<feature type="compositionally biased region" description="Basic and acidic residues" evidence="4">
    <location>
        <begin position="651"/>
        <end position="660"/>
    </location>
</feature>
<dbReference type="CDD" id="cd16014">
    <property type="entry name" value="PLC"/>
    <property type="match status" value="1"/>
</dbReference>
<dbReference type="InterPro" id="IPR007312">
    <property type="entry name" value="Phosphoesterase"/>
</dbReference>
<evidence type="ECO:0000256" key="2">
    <source>
        <dbReference type="ARBA" id="ARBA00012018"/>
    </source>
</evidence>
<name>A0AA35UQ18_9PROT</name>